<dbReference type="PANTHER" id="PTHR11705:SF119">
    <property type="entry name" value="OS02G0119300 PROTEIN"/>
    <property type="match status" value="1"/>
</dbReference>
<dbReference type="GO" id="GO:0006508">
    <property type="term" value="P:proteolysis"/>
    <property type="evidence" value="ECO:0007669"/>
    <property type="project" value="InterPro"/>
</dbReference>
<name>A0A225WGF2_9STRA</name>
<feature type="region of interest" description="Disordered" evidence="4">
    <location>
        <begin position="336"/>
        <end position="357"/>
    </location>
</feature>
<comment type="cofactor">
    <cofactor evidence="1">
        <name>Zn(2+)</name>
        <dbReference type="ChEBI" id="CHEBI:29105"/>
    </cofactor>
</comment>
<feature type="compositionally biased region" description="Acidic residues" evidence="4">
    <location>
        <begin position="748"/>
        <end position="758"/>
    </location>
</feature>
<proteinExistence type="inferred from homology"/>
<dbReference type="AlphaFoldDB" id="A0A225WGF2"/>
<protein>
    <recommendedName>
        <fullName evidence="7">Peptidase M14 domain-containing protein</fullName>
    </recommendedName>
</protein>
<dbReference type="GO" id="GO:0005615">
    <property type="term" value="C:extracellular space"/>
    <property type="evidence" value="ECO:0007669"/>
    <property type="project" value="TreeGrafter"/>
</dbReference>
<gene>
    <name evidence="8" type="ORF">PHMEG_00010325</name>
</gene>
<keyword evidence="5" id="KW-0812">Transmembrane</keyword>
<organism evidence="8 9">
    <name type="scientific">Phytophthora megakarya</name>
    <dbReference type="NCBI Taxonomy" id="4795"/>
    <lineage>
        <taxon>Eukaryota</taxon>
        <taxon>Sar</taxon>
        <taxon>Stramenopiles</taxon>
        <taxon>Oomycota</taxon>
        <taxon>Peronosporomycetes</taxon>
        <taxon>Peronosporales</taxon>
        <taxon>Peronosporaceae</taxon>
        <taxon>Phytophthora</taxon>
    </lineage>
</organism>
<feature type="transmembrane region" description="Helical" evidence="5">
    <location>
        <begin position="690"/>
        <end position="712"/>
    </location>
</feature>
<dbReference type="Pfam" id="PF00246">
    <property type="entry name" value="Peptidase_M14"/>
    <property type="match status" value="1"/>
</dbReference>
<comment type="similarity">
    <text evidence="2 3">Belongs to the peptidase M14 family.</text>
</comment>
<feature type="active site" description="Proton donor/acceptor" evidence="3">
    <location>
        <position position="453"/>
    </location>
</feature>
<dbReference type="Gene3D" id="3.40.630.10">
    <property type="entry name" value="Zn peptidases"/>
    <property type="match status" value="1"/>
</dbReference>
<dbReference type="InterPro" id="IPR000834">
    <property type="entry name" value="Peptidase_M14"/>
</dbReference>
<dbReference type="GO" id="GO:0008270">
    <property type="term" value="F:zinc ion binding"/>
    <property type="evidence" value="ECO:0007669"/>
    <property type="project" value="InterPro"/>
</dbReference>
<evidence type="ECO:0000256" key="2">
    <source>
        <dbReference type="ARBA" id="ARBA00005988"/>
    </source>
</evidence>
<dbReference type="SMART" id="SM00631">
    <property type="entry name" value="Zn_pept"/>
    <property type="match status" value="1"/>
</dbReference>
<feature type="signal peptide" evidence="6">
    <location>
        <begin position="1"/>
        <end position="19"/>
    </location>
</feature>
<reference evidence="9" key="1">
    <citation type="submission" date="2017-03" db="EMBL/GenBank/DDBJ databases">
        <title>Phytopthora megakarya and P. palmivora, two closely related causual agents of cacao black pod achieved similar genome size and gene model numbers by different mechanisms.</title>
        <authorList>
            <person name="Ali S."/>
            <person name="Shao J."/>
            <person name="Larry D.J."/>
            <person name="Kronmiller B."/>
            <person name="Shen D."/>
            <person name="Strem M.D."/>
            <person name="Melnick R.L."/>
            <person name="Guiltinan M.J."/>
            <person name="Tyler B.M."/>
            <person name="Meinhardt L.W."/>
            <person name="Bailey B.A."/>
        </authorList>
    </citation>
    <scope>NUCLEOTIDE SEQUENCE [LARGE SCALE GENOMIC DNA]</scope>
    <source>
        <strain evidence="9">zdho120</strain>
    </source>
</reference>
<feature type="non-terminal residue" evidence="8">
    <location>
        <position position="1"/>
    </location>
</feature>
<feature type="region of interest" description="Disordered" evidence="4">
    <location>
        <begin position="720"/>
        <end position="798"/>
    </location>
</feature>
<sequence length="798" mass="87293">GGKLFPSVALLARIWLGQSSTTAFQERVFSSGDKALIQVQLPVQTGVTMAIGSAPESAKSNEIFVGSSQSTSVVVELPCIKDVADAFHDVTFVWDDKWMRWYVDEVLVLEEFMQKGTRKGSGNEVVVELSAGSDAKLAVGRMTLSSGNSMDPDCAPRYSTSSNCRTQEPFSPRLGSVRGSLSVAEVDSFIDEVAATFPLIVKVEDLGRSPEGRPLRALCLGACYASEEQKIPQALFTGLHHAREPISMMNLVYTIDILTTDYRNGDLAALELLTSRQLWFILVVNPDGYAHNEMARVWEHNKMGQRKSGAPTCDKSPPDAGVDLNRNYDVCFARDSKGSSKDPCGDDYNGPSAFSEPETQAVRDLVERNTSDFSVALNYHSYGKYINLPFACQAEGEPIAPNNDMFITLAHEMARFNGFKYGQSWKESNLYTVNGETSDWMWQAHGIFAMSPEVGPTFDVPSVPGFWPPRDDVPQLSSDLHYSNLYMTRMAGPVYSLAVTGVQLGAIDDGGSTSSYLSVDVTISNSGLRAATAELVGSVFSDGKNASGAVHLELKAVPESSGTLTEENHTLMIPYSGDDFHQSMREIKDLYLVVRDSLSCHLFRVAVYFHTAVEKTNHPTFQTWSALPLPRCGTCELFGTSGSTTELANPVNASPICPEFKDVSLLSSVTTRDIDAASTSYSILPSSVSWSGPVAMASLAGFVLLAIVVFFVRRRHRNKKPMRAKPASKAQKKRSKVQYSRIGGDVAEHEDDEIDQLDAECGGRGMSDDEDMVIVSNNHPQSPRRTSRPTRSLREDIV</sequence>
<evidence type="ECO:0000256" key="4">
    <source>
        <dbReference type="SAM" id="MobiDB-lite"/>
    </source>
</evidence>
<dbReference type="OrthoDB" id="3626597at2759"/>
<feature type="chain" id="PRO_5012556268" description="Peptidase M14 domain-containing protein" evidence="6">
    <location>
        <begin position="20"/>
        <end position="798"/>
    </location>
</feature>
<dbReference type="PANTHER" id="PTHR11705">
    <property type="entry name" value="PROTEASE FAMILY M14 CARBOXYPEPTIDASE A,B"/>
    <property type="match status" value="1"/>
</dbReference>
<evidence type="ECO:0000256" key="6">
    <source>
        <dbReference type="SAM" id="SignalP"/>
    </source>
</evidence>
<dbReference type="CDD" id="cd03859">
    <property type="entry name" value="M14_CPT"/>
    <property type="match status" value="1"/>
</dbReference>
<keyword evidence="5" id="KW-1133">Transmembrane helix</keyword>
<feature type="domain" description="Peptidase M14" evidence="7">
    <location>
        <begin position="179"/>
        <end position="491"/>
    </location>
</feature>
<dbReference type="EMBL" id="NBNE01001023">
    <property type="protein sequence ID" value="OWZ15950.1"/>
    <property type="molecule type" value="Genomic_DNA"/>
</dbReference>
<dbReference type="InterPro" id="IPR033810">
    <property type="entry name" value="Carboxypeptidase_T"/>
</dbReference>
<dbReference type="PRINTS" id="PR00765">
    <property type="entry name" value="CRBOXYPTASEA"/>
</dbReference>
<evidence type="ECO:0000313" key="8">
    <source>
        <dbReference type="EMBL" id="OWZ15950.1"/>
    </source>
</evidence>
<evidence type="ECO:0000259" key="7">
    <source>
        <dbReference type="PROSITE" id="PS52035"/>
    </source>
</evidence>
<dbReference type="GO" id="GO:0004181">
    <property type="term" value="F:metallocarboxypeptidase activity"/>
    <property type="evidence" value="ECO:0007669"/>
    <property type="project" value="InterPro"/>
</dbReference>
<keyword evidence="6" id="KW-0732">Signal</keyword>
<accession>A0A225WGF2</accession>
<dbReference type="STRING" id="4795.A0A225WGF2"/>
<keyword evidence="9" id="KW-1185">Reference proteome</keyword>
<dbReference type="Proteomes" id="UP000198211">
    <property type="component" value="Unassembled WGS sequence"/>
</dbReference>
<evidence type="ECO:0000256" key="1">
    <source>
        <dbReference type="ARBA" id="ARBA00001947"/>
    </source>
</evidence>
<keyword evidence="5" id="KW-0472">Membrane</keyword>
<comment type="caution">
    <text evidence="8">The sequence shown here is derived from an EMBL/GenBank/DDBJ whole genome shotgun (WGS) entry which is preliminary data.</text>
</comment>
<evidence type="ECO:0000256" key="5">
    <source>
        <dbReference type="SAM" id="Phobius"/>
    </source>
</evidence>
<evidence type="ECO:0000256" key="3">
    <source>
        <dbReference type="PROSITE-ProRule" id="PRU01379"/>
    </source>
</evidence>
<dbReference type="SUPFAM" id="SSF53187">
    <property type="entry name" value="Zn-dependent exopeptidases"/>
    <property type="match status" value="1"/>
</dbReference>
<evidence type="ECO:0000313" key="9">
    <source>
        <dbReference type="Proteomes" id="UP000198211"/>
    </source>
</evidence>
<dbReference type="PROSITE" id="PS52035">
    <property type="entry name" value="PEPTIDASE_M14"/>
    <property type="match status" value="1"/>
</dbReference>